<dbReference type="FunFam" id="3.40.50.300:FF:000532">
    <property type="entry name" value="ABC transporter G family member 34"/>
    <property type="match status" value="1"/>
</dbReference>
<feature type="transmembrane region" description="Helical" evidence="11">
    <location>
        <begin position="367"/>
        <end position="389"/>
    </location>
</feature>
<dbReference type="InterPro" id="IPR043926">
    <property type="entry name" value="ABCG_dom"/>
</dbReference>
<keyword evidence="6" id="KW-0547">Nucleotide-binding</keyword>
<keyword evidence="7" id="KW-0067">ATP-binding</keyword>
<dbReference type="InterPro" id="IPR003439">
    <property type="entry name" value="ABC_transporter-like_ATP-bd"/>
</dbReference>
<evidence type="ECO:0000256" key="3">
    <source>
        <dbReference type="ARBA" id="ARBA00022448"/>
    </source>
</evidence>
<evidence type="ECO:0000256" key="6">
    <source>
        <dbReference type="ARBA" id="ARBA00022741"/>
    </source>
</evidence>
<reference evidence="13" key="2">
    <citation type="submission" date="2023-04" db="EMBL/GenBank/DDBJ databases">
        <authorList>
            <person name="Bruccoleri R.E."/>
            <person name="Oakeley E.J."/>
            <person name="Faust A.-M."/>
            <person name="Dessus-Babus S."/>
            <person name="Altorfer M."/>
            <person name="Burckhardt D."/>
            <person name="Oertli M."/>
            <person name="Naumann U."/>
            <person name="Petersen F."/>
            <person name="Wong J."/>
        </authorList>
    </citation>
    <scope>NUCLEOTIDE SEQUENCE</scope>
    <source>
        <strain evidence="13">GSM-AAB239-AS_SAM_17_03QT</strain>
        <tissue evidence="13">Leaf</tissue>
    </source>
</reference>
<dbReference type="Pfam" id="PF00005">
    <property type="entry name" value="ABC_tran"/>
    <property type="match status" value="2"/>
</dbReference>
<dbReference type="AlphaFoldDB" id="A0AAX6EWS5"/>
<keyword evidence="14" id="KW-1185">Reference proteome</keyword>
<dbReference type="Pfam" id="PF19055">
    <property type="entry name" value="ABC2_membrane_7"/>
    <property type="match status" value="1"/>
</dbReference>
<dbReference type="InterPro" id="IPR013581">
    <property type="entry name" value="PDR_assoc"/>
</dbReference>
<name>A0AAX6EWS5_IRIPA</name>
<proteinExistence type="inferred from homology"/>
<evidence type="ECO:0000256" key="5">
    <source>
        <dbReference type="ARBA" id="ARBA00022737"/>
    </source>
</evidence>
<dbReference type="Proteomes" id="UP001140949">
    <property type="component" value="Unassembled WGS sequence"/>
</dbReference>
<keyword evidence="4 11" id="KW-0812">Transmembrane</keyword>
<keyword evidence="5" id="KW-0677">Repeat</keyword>
<dbReference type="GO" id="GO:0005886">
    <property type="term" value="C:plasma membrane"/>
    <property type="evidence" value="ECO:0007669"/>
    <property type="project" value="UniProtKB-ARBA"/>
</dbReference>
<keyword evidence="3" id="KW-0813">Transport</keyword>
<dbReference type="Pfam" id="PF08370">
    <property type="entry name" value="PDR_assoc"/>
    <property type="match status" value="1"/>
</dbReference>
<dbReference type="InterPro" id="IPR034003">
    <property type="entry name" value="ABCG_PDR_2"/>
</dbReference>
<evidence type="ECO:0000256" key="4">
    <source>
        <dbReference type="ARBA" id="ARBA00022692"/>
    </source>
</evidence>
<reference evidence="13" key="1">
    <citation type="journal article" date="2023" name="GigaByte">
        <title>Genome assembly of the bearded iris, Iris pallida Lam.</title>
        <authorList>
            <person name="Bruccoleri R.E."/>
            <person name="Oakeley E.J."/>
            <person name="Faust A.M.E."/>
            <person name="Altorfer M."/>
            <person name="Dessus-Babus S."/>
            <person name="Burckhardt D."/>
            <person name="Oertli M."/>
            <person name="Naumann U."/>
            <person name="Petersen F."/>
            <person name="Wong J."/>
        </authorList>
    </citation>
    <scope>NUCLEOTIDE SEQUENCE</scope>
    <source>
        <strain evidence="13">GSM-AAB239-AS_SAM_17_03QT</strain>
    </source>
</reference>
<feature type="transmembrane region" description="Helical" evidence="11">
    <location>
        <begin position="294"/>
        <end position="315"/>
    </location>
</feature>
<accession>A0AAX6EWS5</accession>
<evidence type="ECO:0000256" key="8">
    <source>
        <dbReference type="ARBA" id="ARBA00022989"/>
    </source>
</evidence>
<dbReference type="GO" id="GO:0005524">
    <property type="term" value="F:ATP binding"/>
    <property type="evidence" value="ECO:0007669"/>
    <property type="project" value="UniProtKB-KW"/>
</dbReference>
<evidence type="ECO:0000313" key="13">
    <source>
        <dbReference type="EMBL" id="KAJ6808473.1"/>
    </source>
</evidence>
<feature type="transmembrane region" description="Helical" evidence="11">
    <location>
        <begin position="516"/>
        <end position="540"/>
    </location>
</feature>
<comment type="function">
    <text evidence="10">May be a general defense protein.</text>
</comment>
<dbReference type="Gene3D" id="3.40.50.300">
    <property type="entry name" value="P-loop containing nucleotide triphosphate hydrolases"/>
    <property type="match status" value="2"/>
</dbReference>
<dbReference type="InterPro" id="IPR027417">
    <property type="entry name" value="P-loop_NTPase"/>
</dbReference>
<feature type="transmembrane region" description="Helical" evidence="11">
    <location>
        <begin position="327"/>
        <end position="346"/>
    </location>
</feature>
<sequence>MTSAYVSQYDVHYPDMTVRETLDFSVCCQGVGRAGIKKQVSRRKKGVITPEPVLDAYTEVISTKGTERSLQTYNILEIMGMENCADTMVGDAMLKGISGGQKRRLTTGEMIVGPAKVLFMDEISNGLDTSTTFQIVSRLQQLAHNTEATVVISLLQPPPETYNLFDDVILMAEGKIIYHGPCSDILGFFEECGFRCPERKGVADFLQEVLSRKDQEQYWSKVHESYSYVPVDQFSKIFASSCIGQRLDEELTKPYDKSQCHLNALSFSIYALPKWELFKACMGRELILMKRNSGVYIFKTSQVLFVAVVMMTLFIRTHMGVDILHANYYFGSLFYALSVFLTNGIPELVMTVTRLPVFYKQKHLYPAWAYAIPAAIVKVPISLIESFMWTSLTYYVVGYSPEPERFLRHFLVLFLVHQMSLSLFRFLASYFQTMVASTVSGTSSLVVIMFFGGFILPQPSMPHWLRWGSWISPLTYSEIGLAINEFLAPRWNKISTSNAALGQQVLASRGLNFNSYFYWISVGALFVNILLFNVAFTLALTFRKSPGEPRSVITRRARSKIHGVDRSVTAKLKSSVAPTPAATPTTSTKCKEMGRMALPFVPLTVAFRNLNYYVDTPTEMRKQGYARNKLQLLHSITGTFRPGVLSALMGVSGAGKTTLLDVLAGRISGGSIEGDIRIGGYLKVQETFSRISSYCEQDAVHSPHITVEESLIYSAWLRLPPTIDSHTRTKFVNEVLETMELDGTRDSLVGISGVNGLSIERRKRLTIAVGLVSNPSIIFLDEPTTGLDARAAAIVMRAVKNVVETGRTVVCTIHQPSIDIFEAFDELILLKRGGKLVYSGPLGQHSSNIIDYLEASCTVFPLSLLYFDTVKNTVKGLYDLELDTHLTYIVGKTFNDMLSEDMHFSC</sequence>
<evidence type="ECO:0000256" key="7">
    <source>
        <dbReference type="ARBA" id="ARBA00022840"/>
    </source>
</evidence>
<evidence type="ECO:0000256" key="1">
    <source>
        <dbReference type="ARBA" id="ARBA00004141"/>
    </source>
</evidence>
<evidence type="ECO:0000256" key="10">
    <source>
        <dbReference type="ARBA" id="ARBA00037747"/>
    </source>
</evidence>
<feature type="transmembrane region" description="Helical" evidence="11">
    <location>
        <begin position="409"/>
        <end position="428"/>
    </location>
</feature>
<feature type="domain" description="ABC transporter" evidence="12">
    <location>
        <begin position="605"/>
        <end position="858"/>
    </location>
</feature>
<gene>
    <name evidence="13" type="ORF">M6B38_167215</name>
</gene>
<dbReference type="CDD" id="cd03232">
    <property type="entry name" value="ABCG_PDR_domain2"/>
    <property type="match status" value="1"/>
</dbReference>
<feature type="transmembrane region" description="Helical" evidence="11">
    <location>
        <begin position="435"/>
        <end position="456"/>
    </location>
</feature>
<organism evidence="13 14">
    <name type="scientific">Iris pallida</name>
    <name type="common">Sweet iris</name>
    <dbReference type="NCBI Taxonomy" id="29817"/>
    <lineage>
        <taxon>Eukaryota</taxon>
        <taxon>Viridiplantae</taxon>
        <taxon>Streptophyta</taxon>
        <taxon>Embryophyta</taxon>
        <taxon>Tracheophyta</taxon>
        <taxon>Spermatophyta</taxon>
        <taxon>Magnoliopsida</taxon>
        <taxon>Liliopsida</taxon>
        <taxon>Asparagales</taxon>
        <taxon>Iridaceae</taxon>
        <taxon>Iridoideae</taxon>
        <taxon>Irideae</taxon>
        <taxon>Iris</taxon>
    </lineage>
</organism>
<evidence type="ECO:0000256" key="2">
    <source>
        <dbReference type="ARBA" id="ARBA00006012"/>
    </source>
</evidence>
<dbReference type="GO" id="GO:0016887">
    <property type="term" value="F:ATP hydrolysis activity"/>
    <property type="evidence" value="ECO:0007669"/>
    <property type="project" value="InterPro"/>
</dbReference>
<dbReference type="Pfam" id="PF01061">
    <property type="entry name" value="ABC2_membrane"/>
    <property type="match status" value="1"/>
</dbReference>
<dbReference type="GO" id="GO:0140359">
    <property type="term" value="F:ABC-type transporter activity"/>
    <property type="evidence" value="ECO:0007669"/>
    <property type="project" value="InterPro"/>
</dbReference>
<comment type="caution">
    <text evidence="13">The sequence shown here is derived from an EMBL/GenBank/DDBJ whole genome shotgun (WGS) entry which is preliminary data.</text>
</comment>
<dbReference type="InterPro" id="IPR003593">
    <property type="entry name" value="AAA+_ATPase"/>
</dbReference>
<dbReference type="InterPro" id="IPR013525">
    <property type="entry name" value="ABC2_TM"/>
</dbReference>
<evidence type="ECO:0000256" key="9">
    <source>
        <dbReference type="ARBA" id="ARBA00023136"/>
    </source>
</evidence>
<keyword evidence="8 11" id="KW-1133">Transmembrane helix</keyword>
<comment type="subcellular location">
    <subcellularLocation>
        <location evidence="1">Membrane</location>
        <topology evidence="1">Multi-pass membrane protein</topology>
    </subcellularLocation>
</comment>
<evidence type="ECO:0000256" key="11">
    <source>
        <dbReference type="SAM" id="Phobius"/>
    </source>
</evidence>
<dbReference type="SUPFAM" id="SSF52540">
    <property type="entry name" value="P-loop containing nucleoside triphosphate hydrolases"/>
    <property type="match status" value="2"/>
</dbReference>
<dbReference type="EMBL" id="JANAVB010033416">
    <property type="protein sequence ID" value="KAJ6808473.1"/>
    <property type="molecule type" value="Genomic_DNA"/>
</dbReference>
<evidence type="ECO:0000259" key="12">
    <source>
        <dbReference type="PROSITE" id="PS50893"/>
    </source>
</evidence>
<dbReference type="PROSITE" id="PS50893">
    <property type="entry name" value="ABC_TRANSPORTER_2"/>
    <property type="match status" value="1"/>
</dbReference>
<comment type="similarity">
    <text evidence="2">Belongs to the ABC transporter superfamily. ABCG family. PDR (TC 3.A.1.205) subfamily.</text>
</comment>
<dbReference type="PANTHER" id="PTHR19241">
    <property type="entry name" value="ATP-BINDING CASSETTE TRANSPORTER"/>
    <property type="match status" value="1"/>
</dbReference>
<keyword evidence="9 11" id="KW-0472">Membrane</keyword>
<protein>
    <submittedName>
        <fullName evidence="13">Pleiotropic drug resistance protein 3-like</fullName>
    </submittedName>
</protein>
<dbReference type="FunFam" id="3.40.50.300:FF:000157">
    <property type="entry name" value="ABC transporter G family member 34"/>
    <property type="match status" value="1"/>
</dbReference>
<dbReference type="SMART" id="SM00382">
    <property type="entry name" value="AAA"/>
    <property type="match status" value="1"/>
</dbReference>
<evidence type="ECO:0000313" key="14">
    <source>
        <dbReference type="Proteomes" id="UP001140949"/>
    </source>
</evidence>